<sequence>MFKSILKSAVTVAVLVISTGVAIAKNVGWESVDTFPGTEIVSSIMVKGDRGGAIILTCNAAKKNLSMTYANGKGVHYDFFTVRNYAGDFDGKNESLIVGPAVTTTLETYVFLLKAEYAFEVQPYKNGTLESWNANVKADLPMPKLNPVTEGRETFVTTPVIASYIDQLVERCPADGINKTSL</sequence>
<organism evidence="1">
    <name type="scientific">Pantoea phage Survivor</name>
    <dbReference type="NCBI Taxonomy" id="3232176"/>
    <lineage>
        <taxon>Viruses</taxon>
        <taxon>Duplodnaviria</taxon>
        <taxon>Heunggongvirae</taxon>
        <taxon>Uroviricota</taxon>
        <taxon>Caudoviricetes</taxon>
    </lineage>
</organism>
<accession>A0AAU8KXQ4</accession>
<reference evidence="1" key="1">
    <citation type="submission" date="2024-06" db="EMBL/GenBank/DDBJ databases">
        <authorList>
            <person name="Gannavaram S."/>
            <person name="Nemani S."/>
            <person name="Datta M."/>
            <person name="Picchiottino A."/>
            <person name="Mereddy A."/>
            <person name="Gannavaram N."/>
            <person name="Honeycutt C."/>
            <person name="Tran D."/>
            <person name="Choi K."/>
            <person name="Srinivasan K."/>
            <person name="Johnson A."/>
        </authorList>
    </citation>
    <scope>NUCLEOTIDE SEQUENCE</scope>
</reference>
<evidence type="ECO:0000313" key="1">
    <source>
        <dbReference type="EMBL" id="XCN28385.1"/>
    </source>
</evidence>
<proteinExistence type="predicted"/>
<dbReference type="EMBL" id="PP885733">
    <property type="protein sequence ID" value="XCN28385.1"/>
    <property type="molecule type" value="Genomic_DNA"/>
</dbReference>
<name>A0AAU8KXQ4_9CAUD</name>
<protein>
    <submittedName>
        <fullName evidence="1">Uncharacterized protein</fullName>
    </submittedName>
</protein>